<gene>
    <name evidence="2" type="ORF">HERI1096_LOCUS17263</name>
</gene>
<feature type="signal peptide" evidence="1">
    <location>
        <begin position="1"/>
        <end position="16"/>
    </location>
</feature>
<proteinExistence type="predicted"/>
<protein>
    <submittedName>
        <fullName evidence="2">Uncharacterized protein</fullName>
    </submittedName>
</protein>
<feature type="chain" id="PRO_5030776849" evidence="1">
    <location>
        <begin position="17"/>
        <end position="100"/>
    </location>
</feature>
<dbReference type="AlphaFoldDB" id="A0A7S3AVE2"/>
<reference evidence="2" key="1">
    <citation type="submission" date="2021-01" db="EMBL/GenBank/DDBJ databases">
        <authorList>
            <person name="Corre E."/>
            <person name="Pelletier E."/>
            <person name="Niang G."/>
            <person name="Scheremetjew M."/>
            <person name="Finn R."/>
            <person name="Kale V."/>
            <person name="Holt S."/>
            <person name="Cochrane G."/>
            <person name="Meng A."/>
            <person name="Brown T."/>
            <person name="Cohen L."/>
        </authorList>
    </citation>
    <scope>NUCLEOTIDE SEQUENCE</scope>
    <source>
        <strain evidence="2">CCMP281</strain>
    </source>
</reference>
<organism evidence="2">
    <name type="scientific">Haptolina ericina</name>
    <dbReference type="NCBI Taxonomy" id="156174"/>
    <lineage>
        <taxon>Eukaryota</taxon>
        <taxon>Haptista</taxon>
        <taxon>Haptophyta</taxon>
        <taxon>Prymnesiophyceae</taxon>
        <taxon>Prymnesiales</taxon>
        <taxon>Prymnesiaceae</taxon>
        <taxon>Haptolina</taxon>
    </lineage>
</organism>
<evidence type="ECO:0000313" key="2">
    <source>
        <dbReference type="EMBL" id="CAE0116578.1"/>
    </source>
</evidence>
<evidence type="ECO:0000256" key="1">
    <source>
        <dbReference type="SAM" id="SignalP"/>
    </source>
</evidence>
<sequence>MRYVNLLLCSCAGVLTAPHEYGGGVARAREPLEPDVSEWLQQGGLDEELLNPSEMLPLKAGEGAAPDDTAQAWLSSHGADFVTADGDEEQMWQRDMNFLW</sequence>
<dbReference type="EMBL" id="HBHX01030995">
    <property type="protein sequence ID" value="CAE0116578.1"/>
    <property type="molecule type" value="Transcribed_RNA"/>
</dbReference>
<name>A0A7S3AVE2_9EUKA</name>
<accession>A0A7S3AVE2</accession>
<keyword evidence="1" id="KW-0732">Signal</keyword>